<evidence type="ECO:0000313" key="3">
    <source>
        <dbReference type="Proteomes" id="UP000278437"/>
    </source>
</evidence>
<evidence type="ECO:0000256" key="1">
    <source>
        <dbReference type="SAM" id="Phobius"/>
    </source>
</evidence>
<name>A0ABN5TT41_9GAMM</name>
<keyword evidence="3" id="KW-1185">Reference proteome</keyword>
<gene>
    <name evidence="2" type="ORF">STH12_01460</name>
</gene>
<keyword evidence="1" id="KW-1133">Transmembrane helix</keyword>
<keyword evidence="1" id="KW-0812">Transmembrane</keyword>
<feature type="transmembrane region" description="Helical" evidence="1">
    <location>
        <begin position="12"/>
        <end position="36"/>
    </location>
</feature>
<accession>A0ABN5TT41</accession>
<dbReference type="Proteomes" id="UP000278437">
    <property type="component" value="Chromosome"/>
</dbReference>
<evidence type="ECO:0000313" key="2">
    <source>
        <dbReference type="EMBL" id="AZQ10579.1"/>
    </source>
</evidence>
<protein>
    <submittedName>
        <fullName evidence="2">Uncharacterized protein</fullName>
    </submittedName>
</protein>
<proteinExistence type="predicted"/>
<organism evidence="2 3">
    <name type="scientific">Shewanella khirikhana</name>
    <dbReference type="NCBI Taxonomy" id="1965282"/>
    <lineage>
        <taxon>Bacteria</taxon>
        <taxon>Pseudomonadati</taxon>
        <taxon>Pseudomonadota</taxon>
        <taxon>Gammaproteobacteria</taxon>
        <taxon>Alteromonadales</taxon>
        <taxon>Shewanellaceae</taxon>
        <taxon>Shewanella</taxon>
    </lineage>
</organism>
<keyword evidence="1" id="KW-0472">Membrane</keyword>
<reference evidence="3" key="1">
    <citation type="submission" date="2017-03" db="EMBL/GenBank/DDBJ databases">
        <title>Full genome sequence of a non-lethal Shewanella isolate that potentiates virulence of Vibio parahaemolyticus causing acute hepatopancreatic necrosis disease (AHPND) in shrimp.</title>
        <authorList>
            <person name="Prachumwat A."/>
            <person name="Sritunyalucksana K."/>
        </authorList>
    </citation>
    <scope>NUCLEOTIDE SEQUENCE [LARGE SCALE GENOMIC DNA]</scope>
    <source>
        <strain evidence="3">TH2012</strain>
    </source>
</reference>
<dbReference type="EMBL" id="CP020373">
    <property type="protein sequence ID" value="AZQ10579.1"/>
    <property type="molecule type" value="Genomic_DNA"/>
</dbReference>
<sequence length="40" mass="4586">MDNGQRYLRWLSYMAVIAVFAAIMFATLGKAFLVVFENVK</sequence>